<keyword evidence="3" id="KW-1185">Reference proteome</keyword>
<feature type="compositionally biased region" description="Basic and acidic residues" evidence="1">
    <location>
        <begin position="49"/>
        <end position="71"/>
    </location>
</feature>
<feature type="compositionally biased region" description="Low complexity" evidence="1">
    <location>
        <begin position="106"/>
        <end position="117"/>
    </location>
</feature>
<sequence length="213" mass="25007">MPLFGPSAIKVSPSQLAFMFSQPETYQRPSRRSHRSHHRDRSRSRSRSRSRDRSSAPHNPYRPDRDDERQFTRIRQVECTLDHCTFQKPHFHEAMTMPTPPPPAPSSSSSSSSSSSRGSKKKRRDRDDDEDDMYRFPFHGMSSSSEFWRRMQQFMEDAPQRGSKEKKIESRGFSRSKKDGDKPELLLKVPGTYYKKRSVEKDELQRIMDAFED</sequence>
<organism evidence="2 3">
    <name type="scientific">Ascobolus immersus RN42</name>
    <dbReference type="NCBI Taxonomy" id="1160509"/>
    <lineage>
        <taxon>Eukaryota</taxon>
        <taxon>Fungi</taxon>
        <taxon>Dikarya</taxon>
        <taxon>Ascomycota</taxon>
        <taxon>Pezizomycotina</taxon>
        <taxon>Pezizomycetes</taxon>
        <taxon>Pezizales</taxon>
        <taxon>Ascobolaceae</taxon>
        <taxon>Ascobolus</taxon>
    </lineage>
</organism>
<evidence type="ECO:0000256" key="1">
    <source>
        <dbReference type="SAM" id="MobiDB-lite"/>
    </source>
</evidence>
<proteinExistence type="predicted"/>
<feature type="region of interest" description="Disordered" evidence="1">
    <location>
        <begin position="156"/>
        <end position="184"/>
    </location>
</feature>
<dbReference type="EMBL" id="ML119682">
    <property type="protein sequence ID" value="RPA81153.1"/>
    <property type="molecule type" value="Genomic_DNA"/>
</dbReference>
<evidence type="ECO:0000313" key="3">
    <source>
        <dbReference type="Proteomes" id="UP000275078"/>
    </source>
</evidence>
<evidence type="ECO:0000313" key="2">
    <source>
        <dbReference type="EMBL" id="RPA81153.1"/>
    </source>
</evidence>
<dbReference type="AlphaFoldDB" id="A0A3N4I4Y7"/>
<feature type="compositionally biased region" description="Basic and acidic residues" evidence="1">
    <location>
        <begin position="158"/>
        <end position="184"/>
    </location>
</feature>
<dbReference type="Proteomes" id="UP000275078">
    <property type="component" value="Unassembled WGS sequence"/>
</dbReference>
<gene>
    <name evidence="2" type="ORF">BJ508DRAFT_117270</name>
</gene>
<feature type="region of interest" description="Disordered" evidence="1">
    <location>
        <begin position="90"/>
        <end position="138"/>
    </location>
</feature>
<reference evidence="2 3" key="1">
    <citation type="journal article" date="2018" name="Nat. Ecol. Evol.">
        <title>Pezizomycetes genomes reveal the molecular basis of ectomycorrhizal truffle lifestyle.</title>
        <authorList>
            <person name="Murat C."/>
            <person name="Payen T."/>
            <person name="Noel B."/>
            <person name="Kuo A."/>
            <person name="Morin E."/>
            <person name="Chen J."/>
            <person name="Kohler A."/>
            <person name="Krizsan K."/>
            <person name="Balestrini R."/>
            <person name="Da Silva C."/>
            <person name="Montanini B."/>
            <person name="Hainaut M."/>
            <person name="Levati E."/>
            <person name="Barry K.W."/>
            <person name="Belfiori B."/>
            <person name="Cichocki N."/>
            <person name="Clum A."/>
            <person name="Dockter R.B."/>
            <person name="Fauchery L."/>
            <person name="Guy J."/>
            <person name="Iotti M."/>
            <person name="Le Tacon F."/>
            <person name="Lindquist E.A."/>
            <person name="Lipzen A."/>
            <person name="Malagnac F."/>
            <person name="Mello A."/>
            <person name="Molinier V."/>
            <person name="Miyauchi S."/>
            <person name="Poulain J."/>
            <person name="Riccioni C."/>
            <person name="Rubini A."/>
            <person name="Sitrit Y."/>
            <person name="Splivallo R."/>
            <person name="Traeger S."/>
            <person name="Wang M."/>
            <person name="Zifcakova L."/>
            <person name="Wipf D."/>
            <person name="Zambonelli A."/>
            <person name="Paolocci F."/>
            <person name="Nowrousian M."/>
            <person name="Ottonello S."/>
            <person name="Baldrian P."/>
            <person name="Spatafora J.W."/>
            <person name="Henrissat B."/>
            <person name="Nagy L.G."/>
            <person name="Aury J.M."/>
            <person name="Wincker P."/>
            <person name="Grigoriev I.V."/>
            <person name="Bonfante P."/>
            <person name="Martin F.M."/>
        </authorList>
    </citation>
    <scope>NUCLEOTIDE SEQUENCE [LARGE SCALE GENOMIC DNA]</scope>
    <source>
        <strain evidence="2 3">RN42</strain>
    </source>
</reference>
<feature type="compositionally biased region" description="Basic residues" evidence="1">
    <location>
        <begin position="29"/>
        <end position="48"/>
    </location>
</feature>
<protein>
    <submittedName>
        <fullName evidence="2">Uncharacterized protein</fullName>
    </submittedName>
</protein>
<feature type="region of interest" description="Disordered" evidence="1">
    <location>
        <begin position="20"/>
        <end position="73"/>
    </location>
</feature>
<name>A0A3N4I4Y7_ASCIM</name>
<accession>A0A3N4I4Y7</accession>